<reference evidence="1 2" key="1">
    <citation type="submission" date="2020-07" db="EMBL/GenBank/DDBJ databases">
        <title>Taxonomic proposal: Crassvirales, a new order of highly abundant and diverse bacterial viruses.</title>
        <authorList>
            <person name="Shkoporov A.N."/>
            <person name="Stockdale S.R."/>
            <person name="Guerin E."/>
            <person name="Ross R.P."/>
            <person name="Hill C."/>
        </authorList>
    </citation>
    <scope>NUCLEOTIDE SEQUENCE [LARGE SCALE GENOMIC DNA]</scope>
</reference>
<dbReference type="Proteomes" id="UP000593898">
    <property type="component" value="Segment"/>
</dbReference>
<dbReference type="EMBL" id="MT774394">
    <property type="protein sequence ID" value="QOR59892.1"/>
    <property type="molecule type" value="Genomic_DNA"/>
</dbReference>
<proteinExistence type="predicted"/>
<protein>
    <submittedName>
        <fullName evidence="1">DNA primase</fullName>
    </submittedName>
</protein>
<organism evidence="1 2">
    <name type="scientific">uncultured phage cr271_1</name>
    <dbReference type="NCBI Taxonomy" id="2772078"/>
    <lineage>
        <taxon>Viruses</taxon>
        <taxon>Duplodnaviria</taxon>
        <taxon>Heunggongvirae</taxon>
        <taxon>Uroviricota</taxon>
        <taxon>Caudoviricetes</taxon>
        <taxon>Crassvirales</taxon>
        <taxon>Intestiviridae</taxon>
        <taxon>Obtuvirinae</taxon>
        <taxon>Hacihdavirus</taxon>
        <taxon>Hacihdavirus animalis</taxon>
    </lineage>
</organism>
<dbReference type="RefSeq" id="YP_010112050.1">
    <property type="nucleotide sequence ID" value="NC_055887.1"/>
</dbReference>
<name>A0A7M1S110_9CAUD</name>
<keyword evidence="2" id="KW-1185">Reference proteome</keyword>
<evidence type="ECO:0000313" key="2">
    <source>
        <dbReference type="Proteomes" id="UP000593898"/>
    </source>
</evidence>
<sequence>MRRNPATTNLTKDYIESKISQELIVSKYLDIPMEVVQDCIQHNHLIESVFRDDDYNKSMGIQYNNKGRLKVRDFGGFGFFEDVYGVVAYVLSLICDRKIETNNKQDFYYVLKHIAYTFSDIIDDKEVDENVTDMIRNAIAIGKQKRAIIEIVPRSWNQNDKAIWNKWGISLNYLNTHFVIPVDQYYINRGVDSDPKYYYKSKDPCYAYMLGQNRKGIYFIKLYFPLRNRATELKFVTNCNVLEGLPNLELNDYDYIIITKSSKDRLSIGNHIMQHPLYGGASAKLKIGVINLPSENYHLKENEYEWLYAKLAPDGMIFSLLDFDTTGRNGARYLKETYNIPYLFITRGELGLPNYKAKDFADLHDVYSKEQIDQFLKETVTYVKIRYKSNDSCYPNADFSGLLCSDIPY</sequence>
<dbReference type="GeneID" id="65130508"/>
<accession>A0A7M1S110</accession>
<dbReference type="KEGG" id="vg:65130508"/>
<evidence type="ECO:0000313" key="1">
    <source>
        <dbReference type="EMBL" id="QOR59892.1"/>
    </source>
</evidence>